<dbReference type="InterPro" id="IPR028098">
    <property type="entry name" value="Glyco_trans_4-like_N"/>
</dbReference>
<dbReference type="Proteomes" id="UP000703674">
    <property type="component" value="Unassembled WGS sequence"/>
</dbReference>
<dbReference type="Pfam" id="PF13439">
    <property type="entry name" value="Glyco_transf_4"/>
    <property type="match status" value="1"/>
</dbReference>
<keyword evidence="4" id="KW-1185">Reference proteome</keyword>
<dbReference type="PANTHER" id="PTHR12526">
    <property type="entry name" value="GLYCOSYLTRANSFERASE"/>
    <property type="match status" value="1"/>
</dbReference>
<sequence>MKRQFNGEPRNKMRVLQLIDSLRSGGAERMSINYANALAKRIDASFLCCTRKEGLLKKQLTPEVGYLFLNKKSTLDLEALLKFRKFVKENKIDFIQAHSSSWFLALMVKLSLPKVKLIWHDHYGRDLKQRKAGLLKSASRFFNGIIAVNKDLEQWSIENLSGKEVRYIRNFLPKISDSGEEIELKGGDSFKIICVANFRPQKDHLNLLQAFQQVILKHPGTTLHLIGKEEQSPYFSEVRRFLEDNRLQDKVFFYGEQENISVLLRQANLGVLASASEGLPVALLEYGRAGIPVVCTAVGECAEVIGKNGTLVPPQNPEVFAEAIGVYLENEELLQKHSEHFKYSVQARYSEKVVLPHALKFFTDLNPTKFN</sequence>
<evidence type="ECO:0000313" key="4">
    <source>
        <dbReference type="Proteomes" id="UP000703674"/>
    </source>
</evidence>
<reference evidence="3 4" key="1">
    <citation type="submission" date="2020-03" db="EMBL/GenBank/DDBJ databases">
        <title>Salinimicrobium sp. nov, isolated from SCS.</title>
        <authorList>
            <person name="Cao W.R."/>
        </authorList>
    </citation>
    <scope>NUCLEOTIDE SEQUENCE [LARGE SCALE GENOMIC DNA]</scope>
    <source>
        <strain evidence="4">J15B91</strain>
    </source>
</reference>
<name>A0ABX1D3X2_9FLAO</name>
<gene>
    <name evidence="3" type="ORF">HC175_14015</name>
</gene>
<evidence type="ECO:0000259" key="2">
    <source>
        <dbReference type="Pfam" id="PF13439"/>
    </source>
</evidence>
<dbReference type="Pfam" id="PF00534">
    <property type="entry name" value="Glycos_transf_1"/>
    <property type="match status" value="1"/>
</dbReference>
<evidence type="ECO:0000313" key="3">
    <source>
        <dbReference type="EMBL" id="NJW54032.1"/>
    </source>
</evidence>
<dbReference type="PANTHER" id="PTHR12526:SF637">
    <property type="entry name" value="GLYCOSYLTRANSFERASE EPSF-RELATED"/>
    <property type="match status" value="1"/>
</dbReference>
<protein>
    <submittedName>
        <fullName evidence="3">Glycosyltransferase</fullName>
    </submittedName>
</protein>
<accession>A0ABX1D3X2</accession>
<proteinExistence type="predicted"/>
<feature type="domain" description="Glycosyl transferase family 1" evidence="1">
    <location>
        <begin position="183"/>
        <end position="339"/>
    </location>
</feature>
<comment type="caution">
    <text evidence="3">The sequence shown here is derived from an EMBL/GenBank/DDBJ whole genome shotgun (WGS) entry which is preliminary data.</text>
</comment>
<dbReference type="Gene3D" id="3.40.50.2000">
    <property type="entry name" value="Glycogen Phosphorylase B"/>
    <property type="match status" value="2"/>
</dbReference>
<dbReference type="InterPro" id="IPR001296">
    <property type="entry name" value="Glyco_trans_1"/>
</dbReference>
<dbReference type="CDD" id="cd03811">
    <property type="entry name" value="GT4_GT28_WabH-like"/>
    <property type="match status" value="1"/>
</dbReference>
<feature type="domain" description="Glycosyltransferase subfamily 4-like N-terminal" evidence="2">
    <location>
        <begin position="25"/>
        <end position="171"/>
    </location>
</feature>
<evidence type="ECO:0000259" key="1">
    <source>
        <dbReference type="Pfam" id="PF00534"/>
    </source>
</evidence>
<dbReference type="EMBL" id="JAAVJR010000010">
    <property type="protein sequence ID" value="NJW54032.1"/>
    <property type="molecule type" value="Genomic_DNA"/>
</dbReference>
<dbReference type="SUPFAM" id="SSF53756">
    <property type="entry name" value="UDP-Glycosyltransferase/glycogen phosphorylase"/>
    <property type="match status" value="1"/>
</dbReference>
<organism evidence="3 4">
    <name type="scientific">Salinimicrobium oceani</name>
    <dbReference type="NCBI Taxonomy" id="2722702"/>
    <lineage>
        <taxon>Bacteria</taxon>
        <taxon>Pseudomonadati</taxon>
        <taxon>Bacteroidota</taxon>
        <taxon>Flavobacteriia</taxon>
        <taxon>Flavobacteriales</taxon>
        <taxon>Flavobacteriaceae</taxon>
        <taxon>Salinimicrobium</taxon>
    </lineage>
</organism>
<dbReference type="RefSeq" id="WP_168139118.1">
    <property type="nucleotide sequence ID" value="NZ_JAAVJR010000010.1"/>
</dbReference>